<dbReference type="Gene3D" id="3.40.50.620">
    <property type="entry name" value="HUPs"/>
    <property type="match status" value="1"/>
</dbReference>
<dbReference type="InterPro" id="IPR051599">
    <property type="entry name" value="Cell_Envelope_Assoc"/>
</dbReference>
<feature type="transmembrane region" description="Helical" evidence="1">
    <location>
        <begin position="39"/>
        <end position="57"/>
    </location>
</feature>
<keyword evidence="1" id="KW-0472">Membrane</keyword>
<comment type="caution">
    <text evidence="3">The sequence shown here is derived from an EMBL/GenBank/DDBJ whole genome shotgun (WGS) entry which is preliminary data.</text>
</comment>
<dbReference type="InterPro" id="IPR003848">
    <property type="entry name" value="DUF218"/>
</dbReference>
<keyword evidence="1" id="KW-0812">Transmembrane</keyword>
<dbReference type="Proteomes" id="UP000189940">
    <property type="component" value="Unassembled WGS sequence"/>
</dbReference>
<dbReference type="InterPro" id="IPR014729">
    <property type="entry name" value="Rossmann-like_a/b/a_fold"/>
</dbReference>
<dbReference type="AlphaFoldDB" id="A0A1V4HY67"/>
<accession>A0A1V4HY67</accession>
<dbReference type="GO" id="GO:0043164">
    <property type="term" value="P:Gram-negative-bacterium-type cell wall biogenesis"/>
    <property type="evidence" value="ECO:0007669"/>
    <property type="project" value="TreeGrafter"/>
</dbReference>
<dbReference type="EMBL" id="MWPQ01000040">
    <property type="protein sequence ID" value="OPH82809.1"/>
    <property type="molecule type" value="Genomic_DNA"/>
</dbReference>
<dbReference type="RefSeq" id="WP_079446841.1">
    <property type="nucleotide sequence ID" value="NZ_JAVDPZ010000002.1"/>
</dbReference>
<protein>
    <recommendedName>
        <fullName evidence="2">DUF218 domain-containing protein</fullName>
    </recommendedName>
</protein>
<evidence type="ECO:0000259" key="2">
    <source>
        <dbReference type="Pfam" id="PF02698"/>
    </source>
</evidence>
<feature type="transmembrane region" description="Helical" evidence="1">
    <location>
        <begin position="12"/>
        <end position="32"/>
    </location>
</feature>
<dbReference type="GO" id="GO:0005886">
    <property type="term" value="C:plasma membrane"/>
    <property type="evidence" value="ECO:0007669"/>
    <property type="project" value="TreeGrafter"/>
</dbReference>
<dbReference type="GO" id="GO:0000270">
    <property type="term" value="P:peptidoglycan metabolic process"/>
    <property type="evidence" value="ECO:0007669"/>
    <property type="project" value="TreeGrafter"/>
</dbReference>
<keyword evidence="1" id="KW-1133">Transmembrane helix</keyword>
<reference evidence="3 4" key="1">
    <citation type="submission" date="2017-02" db="EMBL/GenBank/DDBJ databases">
        <title>Genome sequence of the nitrite-oxidizing bacterium Nitrobacter vulgaris strain Ab1.</title>
        <authorList>
            <person name="Mellbye B.L."/>
            <person name="Davis E.W."/>
            <person name="Spieck E."/>
            <person name="Chang J.H."/>
            <person name="Bottomley P.J."/>
            <person name="Sayavedra-Soto L.A."/>
        </authorList>
    </citation>
    <scope>NUCLEOTIDE SEQUENCE [LARGE SCALE GENOMIC DNA]</scope>
    <source>
        <strain evidence="3 4">Ab1</strain>
    </source>
</reference>
<dbReference type="Pfam" id="PF02698">
    <property type="entry name" value="DUF218"/>
    <property type="match status" value="1"/>
</dbReference>
<evidence type="ECO:0000256" key="1">
    <source>
        <dbReference type="SAM" id="Phobius"/>
    </source>
</evidence>
<feature type="domain" description="DUF218" evidence="2">
    <location>
        <begin position="80"/>
        <end position="247"/>
    </location>
</feature>
<keyword evidence="4" id="KW-1185">Reference proteome</keyword>
<dbReference type="PANTHER" id="PTHR30336">
    <property type="entry name" value="INNER MEMBRANE PROTEIN, PROBABLE PERMEASE"/>
    <property type="match status" value="1"/>
</dbReference>
<dbReference type="CDD" id="cd06259">
    <property type="entry name" value="YdcF-like"/>
    <property type="match status" value="1"/>
</dbReference>
<organism evidence="3 4">
    <name type="scientific">Nitrobacter vulgaris</name>
    <dbReference type="NCBI Taxonomy" id="29421"/>
    <lineage>
        <taxon>Bacteria</taxon>
        <taxon>Pseudomonadati</taxon>
        <taxon>Pseudomonadota</taxon>
        <taxon>Alphaproteobacteria</taxon>
        <taxon>Hyphomicrobiales</taxon>
        <taxon>Nitrobacteraceae</taxon>
        <taxon>Nitrobacter</taxon>
    </lineage>
</organism>
<evidence type="ECO:0000313" key="4">
    <source>
        <dbReference type="Proteomes" id="UP000189940"/>
    </source>
</evidence>
<dbReference type="STRING" id="29421.B2M20_09735"/>
<dbReference type="PANTHER" id="PTHR30336:SF4">
    <property type="entry name" value="ENVELOPE BIOGENESIS FACTOR ELYC"/>
    <property type="match status" value="1"/>
</dbReference>
<gene>
    <name evidence="3" type="ORF">B2M20_09735</name>
</gene>
<dbReference type="OrthoDB" id="9809813at2"/>
<proteinExistence type="predicted"/>
<evidence type="ECO:0000313" key="3">
    <source>
        <dbReference type="EMBL" id="OPH82809.1"/>
    </source>
</evidence>
<name>A0A1V4HY67_NITVU</name>
<sequence length="267" mass="28994">MFFLLSKIIGFITLPSNAIAIVSGVGLCLLLMRWRRAGTGLLTVGIVSLLVFGYSPAGNVLLLTLSDRFPAWQYDGRDPDGIIVLGGAIDAEISAARGAVETNGSAERVIAALELARRFAKARIVYSSGTGNLIADSVAEAPIARQLLETFGISPERIVLESSSRTTDENARFTRKLVSPKPGERWLLVTSAYHMPRSVGVFRKAGFDVEPYPVDWRTRGWIDASMPFDRLSAGLACADTAVHEWVGLVAYWLAGRSDALFPGPRRQ</sequence>